<dbReference type="Gene3D" id="3.40.50.1820">
    <property type="entry name" value="alpha/beta hydrolase"/>
    <property type="match status" value="2"/>
</dbReference>
<sequence>MAGTEREVRIPMADGVELAATLYLPDEANGPQPCLLEALPYRKDDLTSSYADSYQRLRDEYGYAVCRLDLRGTGSSGGDATDEYPEAEQSDLPSVIGWLAEQPWCSGNVGMWGTSYSGFNSLQIACERPPALKAVCGIYSSDDRWTDDVHWRGGALRLVDQVDYNHYMTPMCVLPPVPALWGEDWRDEWRRRLETNEPWALTWLRENRDGDYWRHGSVRVDTGTRGYERIECAVMIVAGWADGYRNNSFRTIAALREAGVPHRLLAGPWAHADPASAIPGPRIDLVPEMVAWWDRWLREDDSTPHEDRADVFVRTSTRPEPDLELHEGYWVSDTWPSPATAWATHELDGTRSLPVDPDVGTSAWIDCAGHLPWGLSGDQREDDVRSLTWDRPAGGEVLIGQPRLRLRVSADAPAASLSVKLCDVFDDGTSALVSRGSLDLAFRAGVHAATDPEPLVPGEVYDVTVELDACAYAFSPGQTLRVSVAGTDWPNTIAPPAPVTLTVHSAELDLPLWSGSERPAPAFTPGEPSSSEDPSDVAWTITRDVLARTTTCAVRSGSTYPVPYDGEATEHYAGEVVVDRRTFAQHAAATCTYRLSWPGIDVRVMSTMRIDVGAEGYAVAIDAEAYDGDELVSRRTWSEHVPR</sequence>
<reference evidence="5" key="1">
    <citation type="journal article" date="2019" name="Int. J. Syst. Evol. Microbiol.">
        <title>The Global Catalogue of Microorganisms (GCM) 10K type strain sequencing project: providing services to taxonomists for standard genome sequencing and annotation.</title>
        <authorList>
            <consortium name="The Broad Institute Genomics Platform"/>
            <consortium name="The Broad Institute Genome Sequencing Center for Infectious Disease"/>
            <person name="Wu L."/>
            <person name="Ma J."/>
        </authorList>
    </citation>
    <scope>NUCLEOTIDE SEQUENCE [LARGE SCALE GENOMIC DNA]</scope>
    <source>
        <strain evidence="5">KACC 14249</strain>
    </source>
</reference>
<dbReference type="InterPro" id="IPR050585">
    <property type="entry name" value="Xaa-Pro_dipeptidyl-ppase/CocE"/>
</dbReference>
<comment type="caution">
    <text evidence="4">The sequence shown here is derived from an EMBL/GenBank/DDBJ whole genome shotgun (WGS) entry which is preliminary data.</text>
</comment>
<dbReference type="SUPFAM" id="SSF53474">
    <property type="entry name" value="alpha/beta-Hydrolases"/>
    <property type="match status" value="1"/>
</dbReference>
<keyword evidence="1 4" id="KW-0378">Hydrolase</keyword>
<dbReference type="Pfam" id="PF02129">
    <property type="entry name" value="Peptidase_S15"/>
    <property type="match status" value="1"/>
</dbReference>
<evidence type="ECO:0000259" key="3">
    <source>
        <dbReference type="SMART" id="SM00939"/>
    </source>
</evidence>
<feature type="domain" description="Xaa-Pro dipeptidyl-peptidase C-terminal" evidence="3">
    <location>
        <begin position="290"/>
        <end position="513"/>
    </location>
</feature>
<evidence type="ECO:0000256" key="1">
    <source>
        <dbReference type="ARBA" id="ARBA00022801"/>
    </source>
</evidence>
<dbReference type="InterPro" id="IPR013736">
    <property type="entry name" value="Xaa-Pro_dipept_C"/>
</dbReference>
<dbReference type="InterPro" id="IPR029058">
    <property type="entry name" value="AB_hydrolase_fold"/>
</dbReference>
<proteinExistence type="predicted"/>
<dbReference type="InterPro" id="IPR005674">
    <property type="entry name" value="CocE/Ser_esterase"/>
</dbReference>
<dbReference type="SUPFAM" id="SSF49785">
    <property type="entry name" value="Galactose-binding domain-like"/>
    <property type="match status" value="1"/>
</dbReference>
<feature type="region of interest" description="Disordered" evidence="2">
    <location>
        <begin position="516"/>
        <end position="535"/>
    </location>
</feature>
<accession>A0ABW1JDG7</accession>
<gene>
    <name evidence="4" type="ORF">ACFQDO_07010</name>
</gene>
<dbReference type="RefSeq" id="WP_345718350.1">
    <property type="nucleotide sequence ID" value="NZ_BAABFP010000008.1"/>
</dbReference>
<dbReference type="Pfam" id="PF08530">
    <property type="entry name" value="PepX_C"/>
    <property type="match status" value="1"/>
</dbReference>
<dbReference type="Proteomes" id="UP001596189">
    <property type="component" value="Unassembled WGS sequence"/>
</dbReference>
<name>A0ABW1JDG7_9ACTN</name>
<dbReference type="Gene3D" id="2.60.120.260">
    <property type="entry name" value="Galactose-binding domain-like"/>
    <property type="match status" value="1"/>
</dbReference>
<protein>
    <submittedName>
        <fullName evidence="4">CocE/NonD family hydrolase</fullName>
    </submittedName>
</protein>
<evidence type="ECO:0000313" key="5">
    <source>
        <dbReference type="Proteomes" id="UP001596189"/>
    </source>
</evidence>
<evidence type="ECO:0000313" key="4">
    <source>
        <dbReference type="EMBL" id="MFC6006879.1"/>
    </source>
</evidence>
<organism evidence="4 5">
    <name type="scientific">Angustibacter luteus</name>
    <dbReference type="NCBI Taxonomy" id="658456"/>
    <lineage>
        <taxon>Bacteria</taxon>
        <taxon>Bacillati</taxon>
        <taxon>Actinomycetota</taxon>
        <taxon>Actinomycetes</taxon>
        <taxon>Kineosporiales</taxon>
        <taxon>Kineosporiaceae</taxon>
    </lineage>
</organism>
<evidence type="ECO:0000256" key="2">
    <source>
        <dbReference type="SAM" id="MobiDB-lite"/>
    </source>
</evidence>
<dbReference type="PANTHER" id="PTHR43056">
    <property type="entry name" value="PEPTIDASE S9 PROLYL OLIGOPEPTIDASE"/>
    <property type="match status" value="1"/>
</dbReference>
<dbReference type="InterPro" id="IPR008979">
    <property type="entry name" value="Galactose-bd-like_sf"/>
</dbReference>
<dbReference type="SMART" id="SM00939">
    <property type="entry name" value="PepX_C"/>
    <property type="match status" value="1"/>
</dbReference>
<dbReference type="NCBIfam" id="TIGR00976">
    <property type="entry name" value="CocE_NonD"/>
    <property type="match status" value="1"/>
</dbReference>
<dbReference type="PANTHER" id="PTHR43056:SF10">
    <property type="entry name" value="COCE_NOND FAMILY, PUTATIVE (AFU_ORTHOLOGUE AFUA_7G00600)-RELATED"/>
    <property type="match status" value="1"/>
</dbReference>
<dbReference type="EMBL" id="JBHSRD010000003">
    <property type="protein sequence ID" value="MFC6006879.1"/>
    <property type="molecule type" value="Genomic_DNA"/>
</dbReference>
<keyword evidence="5" id="KW-1185">Reference proteome</keyword>
<dbReference type="GO" id="GO:0016787">
    <property type="term" value="F:hydrolase activity"/>
    <property type="evidence" value="ECO:0007669"/>
    <property type="project" value="UniProtKB-KW"/>
</dbReference>
<dbReference type="InterPro" id="IPR000383">
    <property type="entry name" value="Xaa-Pro-like_dom"/>
</dbReference>